<dbReference type="InterPro" id="IPR011250">
    <property type="entry name" value="OMP/PagP_B-barrel"/>
</dbReference>
<protein>
    <recommendedName>
        <fullName evidence="4">Outer membrane protein beta-barrel domain-containing protein</fullName>
    </recommendedName>
</protein>
<keyword evidence="1" id="KW-0732">Signal</keyword>
<comment type="caution">
    <text evidence="2">The sequence shown here is derived from an EMBL/GenBank/DDBJ whole genome shotgun (WGS) entry which is preliminary data.</text>
</comment>
<evidence type="ECO:0000256" key="1">
    <source>
        <dbReference type="SAM" id="SignalP"/>
    </source>
</evidence>
<gene>
    <name evidence="2" type="ORF">ACFSX5_05590</name>
</gene>
<accession>A0ABW5QI19</accession>
<sequence>MRKLIAGVVAGATLLLAGQAFAADMPYYPPVIEIPDVDYGYAGSFYLRGSAGGNLFWSREAFGYDCVAPCGGLVESSFPFTEVGYGYSVGAGIGYETGTGLRFDATLDYINNEGATVTKPPAYGDRAGDYRLSLRSTVALVNGYYDFSFGGGGYGAAGGAFAYVGAGLGAAFTHANISAPPGVVVPPGGNTSLAAAGMVGVGYDFGAVVADIGYRGLYLPQLSTSTPVPDTVWSNHNWLHEIRASLRYRFN</sequence>
<evidence type="ECO:0000313" key="2">
    <source>
        <dbReference type="EMBL" id="MFD2647269.1"/>
    </source>
</evidence>
<dbReference type="SUPFAM" id="SSF56925">
    <property type="entry name" value="OMPA-like"/>
    <property type="match status" value="1"/>
</dbReference>
<keyword evidence="3" id="KW-1185">Reference proteome</keyword>
<dbReference type="Proteomes" id="UP001597521">
    <property type="component" value="Unassembled WGS sequence"/>
</dbReference>
<dbReference type="RefSeq" id="WP_386832300.1">
    <property type="nucleotide sequence ID" value="NZ_JBHUNP010000001.1"/>
</dbReference>
<dbReference type="EMBL" id="JBHUNP010000001">
    <property type="protein sequence ID" value="MFD2647269.1"/>
    <property type="molecule type" value="Genomic_DNA"/>
</dbReference>
<feature type="chain" id="PRO_5046715862" description="Outer membrane protein beta-barrel domain-containing protein" evidence="1">
    <location>
        <begin position="23"/>
        <end position="251"/>
    </location>
</feature>
<proteinExistence type="predicted"/>
<name>A0ABW5QI19_9HYPH</name>
<evidence type="ECO:0008006" key="4">
    <source>
        <dbReference type="Google" id="ProtNLM"/>
    </source>
</evidence>
<organism evidence="2 3">
    <name type="scientific">Devosia albogilva</name>
    <dbReference type="NCBI Taxonomy" id="429726"/>
    <lineage>
        <taxon>Bacteria</taxon>
        <taxon>Pseudomonadati</taxon>
        <taxon>Pseudomonadota</taxon>
        <taxon>Alphaproteobacteria</taxon>
        <taxon>Hyphomicrobiales</taxon>
        <taxon>Devosiaceae</taxon>
        <taxon>Devosia</taxon>
    </lineage>
</organism>
<evidence type="ECO:0000313" key="3">
    <source>
        <dbReference type="Proteomes" id="UP001597521"/>
    </source>
</evidence>
<dbReference type="Gene3D" id="2.40.160.20">
    <property type="match status" value="1"/>
</dbReference>
<feature type="signal peptide" evidence="1">
    <location>
        <begin position="1"/>
        <end position="22"/>
    </location>
</feature>
<reference evidence="3" key="1">
    <citation type="journal article" date="2019" name="Int. J. Syst. Evol. Microbiol.">
        <title>The Global Catalogue of Microorganisms (GCM) 10K type strain sequencing project: providing services to taxonomists for standard genome sequencing and annotation.</title>
        <authorList>
            <consortium name="The Broad Institute Genomics Platform"/>
            <consortium name="The Broad Institute Genome Sequencing Center for Infectious Disease"/>
            <person name="Wu L."/>
            <person name="Ma J."/>
        </authorList>
    </citation>
    <scope>NUCLEOTIDE SEQUENCE [LARGE SCALE GENOMIC DNA]</scope>
    <source>
        <strain evidence="3">CCM 7427</strain>
    </source>
</reference>